<dbReference type="Pfam" id="PF00512">
    <property type="entry name" value="HisKA"/>
    <property type="match status" value="1"/>
</dbReference>
<dbReference type="RefSeq" id="WP_256944167.1">
    <property type="nucleotide sequence ID" value="NZ_JANHNZ010000001.1"/>
</dbReference>
<keyword evidence="4" id="KW-1003">Cell membrane</keyword>
<dbReference type="InterPro" id="IPR036890">
    <property type="entry name" value="HATPase_C_sf"/>
</dbReference>
<keyword evidence="8" id="KW-0547">Nucleotide-binding</keyword>
<protein>
    <recommendedName>
        <fullName evidence="3">histidine kinase</fullName>
        <ecNumber evidence="3">2.7.13.3</ecNumber>
    </recommendedName>
</protein>
<keyword evidence="12" id="KW-0902">Two-component regulatory system</keyword>
<dbReference type="Gene3D" id="6.10.340.10">
    <property type="match status" value="1"/>
</dbReference>
<reference evidence="17" key="1">
    <citation type="submission" date="2022-07" db="EMBL/GenBank/DDBJ databases">
        <authorList>
            <person name="Jung M.-Y."/>
            <person name="Lee M."/>
        </authorList>
    </citation>
    <scope>NUCLEOTIDE SEQUENCE</scope>
    <source>
        <strain evidence="17">S8</strain>
    </source>
</reference>
<feature type="domain" description="Histidine kinase" evidence="16">
    <location>
        <begin position="319"/>
        <end position="532"/>
    </location>
</feature>
<reference evidence="17" key="2">
    <citation type="journal article" date="2023" name="Curr. Microbiol.">
        <title>Granulicatella seriolae sp. nov., a Novel Facultative Anaerobe Isolated from Yellowtail Marine Fish.</title>
        <authorList>
            <person name="Lee M."/>
            <person name="Choi Y.J."/>
            <person name="Farooq A."/>
            <person name="Jeong J.B."/>
            <person name="Jung M.Y."/>
        </authorList>
    </citation>
    <scope>NUCLEOTIDE SEQUENCE</scope>
    <source>
        <strain evidence="17">S8</strain>
    </source>
</reference>
<dbReference type="PANTHER" id="PTHR45528">
    <property type="entry name" value="SENSOR HISTIDINE KINASE CPXA"/>
    <property type="match status" value="1"/>
</dbReference>
<evidence type="ECO:0000256" key="1">
    <source>
        <dbReference type="ARBA" id="ARBA00000085"/>
    </source>
</evidence>
<dbReference type="CDD" id="cd00082">
    <property type="entry name" value="HisKA"/>
    <property type="match status" value="1"/>
</dbReference>
<evidence type="ECO:0000313" key="18">
    <source>
        <dbReference type="Proteomes" id="UP001059480"/>
    </source>
</evidence>
<dbReference type="PANTHER" id="PTHR45528:SF1">
    <property type="entry name" value="SENSOR HISTIDINE KINASE CPXA"/>
    <property type="match status" value="1"/>
</dbReference>
<dbReference type="SUPFAM" id="SSF47384">
    <property type="entry name" value="Homodimeric domain of signal transducing histidine kinase"/>
    <property type="match status" value="1"/>
</dbReference>
<evidence type="ECO:0000256" key="6">
    <source>
        <dbReference type="ARBA" id="ARBA00022679"/>
    </source>
</evidence>
<evidence type="ECO:0000256" key="3">
    <source>
        <dbReference type="ARBA" id="ARBA00012438"/>
    </source>
</evidence>
<feature type="coiled-coil region" evidence="14">
    <location>
        <begin position="282"/>
        <end position="316"/>
    </location>
</feature>
<dbReference type="CDD" id="cd00075">
    <property type="entry name" value="HATPase"/>
    <property type="match status" value="1"/>
</dbReference>
<sequence length="537" mass="61643">MKLSKKVFLYTGATTFLVGLVIIGYFIFMLPGLYVDYKNDKYIEQISEVQKSLVAGEDENLGELITDNIYLMSVQLPESGYEFKLLNQYFSSTVEVIRPELKELIDSMRKSFVQMSSSNEDSKDIDIEFDTKQWEDLSKEFQFNQMVTIKEFKNNIQMLDDSAVISDFKQLEDGSKMMISQIESNKTQFTNIIAFKQKNGVYYITFASTMTPQLSELMPIILISTPMIVLVLLLFSLISASLFSRKLAEPVETLAKQARNRSGQKDFMFKQKNQGDEFKVLEDALNDMHQDIQQKLTQLQLQNEALEAEKEKQKIFMMNASHQLKTPIAGASLLVEGMKHKVGKFADTDVYLPKVEQELIRLSSIIENVIASFAYKSQTLDLEEISLNDLVENCLNQFSERIKDKHIQIETALDSVKLTTDPELFYSILENIINNAIQYTPQGGKMILMLTQDKLVLRNFGKTIDEELLPRIKEAFVRSQDNQERGTGLGLYLVDTFIDMLGLRWTIDNFEEGMIDLQESGVQVVIYLKEEDSYDNH</sequence>
<proteinExistence type="predicted"/>
<dbReference type="SUPFAM" id="SSF55874">
    <property type="entry name" value="ATPase domain of HSP90 chaperone/DNA topoisomerase II/histidine kinase"/>
    <property type="match status" value="1"/>
</dbReference>
<evidence type="ECO:0000256" key="7">
    <source>
        <dbReference type="ARBA" id="ARBA00022692"/>
    </source>
</evidence>
<evidence type="ECO:0000256" key="4">
    <source>
        <dbReference type="ARBA" id="ARBA00022475"/>
    </source>
</evidence>
<evidence type="ECO:0000256" key="9">
    <source>
        <dbReference type="ARBA" id="ARBA00022777"/>
    </source>
</evidence>
<organism evidence="17 18">
    <name type="scientific">Granulicatella seriolae</name>
    <dbReference type="NCBI Taxonomy" id="2967226"/>
    <lineage>
        <taxon>Bacteria</taxon>
        <taxon>Bacillati</taxon>
        <taxon>Bacillota</taxon>
        <taxon>Bacilli</taxon>
        <taxon>Lactobacillales</taxon>
        <taxon>Carnobacteriaceae</taxon>
        <taxon>Granulicatella</taxon>
    </lineage>
</organism>
<dbReference type="InterPro" id="IPR005467">
    <property type="entry name" value="His_kinase_dom"/>
</dbReference>
<dbReference type="EC" id="2.7.13.3" evidence="3"/>
<dbReference type="SMART" id="SM00388">
    <property type="entry name" value="HisKA"/>
    <property type="match status" value="1"/>
</dbReference>
<dbReference type="InterPro" id="IPR003594">
    <property type="entry name" value="HATPase_dom"/>
</dbReference>
<dbReference type="GO" id="GO:0016301">
    <property type="term" value="F:kinase activity"/>
    <property type="evidence" value="ECO:0007669"/>
    <property type="project" value="UniProtKB-KW"/>
</dbReference>
<gene>
    <name evidence="17" type="ORF">NPA36_00540</name>
</gene>
<name>A0ABT1WKE5_9LACT</name>
<dbReference type="Pfam" id="PF02518">
    <property type="entry name" value="HATPase_c"/>
    <property type="match status" value="1"/>
</dbReference>
<evidence type="ECO:0000313" key="17">
    <source>
        <dbReference type="EMBL" id="MCQ9209054.1"/>
    </source>
</evidence>
<evidence type="ECO:0000256" key="15">
    <source>
        <dbReference type="SAM" id="Phobius"/>
    </source>
</evidence>
<keyword evidence="5" id="KW-0597">Phosphoprotein</keyword>
<evidence type="ECO:0000256" key="8">
    <source>
        <dbReference type="ARBA" id="ARBA00022741"/>
    </source>
</evidence>
<evidence type="ECO:0000256" key="12">
    <source>
        <dbReference type="ARBA" id="ARBA00023012"/>
    </source>
</evidence>
<dbReference type="InterPro" id="IPR050398">
    <property type="entry name" value="HssS/ArlS-like"/>
</dbReference>
<keyword evidence="7 15" id="KW-0812">Transmembrane</keyword>
<feature type="transmembrane region" description="Helical" evidence="15">
    <location>
        <begin position="217"/>
        <end position="238"/>
    </location>
</feature>
<keyword evidence="6" id="KW-0808">Transferase</keyword>
<comment type="subcellular location">
    <subcellularLocation>
        <location evidence="2">Cell membrane</location>
        <topology evidence="2">Multi-pass membrane protein</topology>
    </subcellularLocation>
</comment>
<dbReference type="EMBL" id="JANHNZ010000001">
    <property type="protein sequence ID" value="MCQ9209054.1"/>
    <property type="molecule type" value="Genomic_DNA"/>
</dbReference>
<comment type="caution">
    <text evidence="17">The sequence shown here is derived from an EMBL/GenBank/DDBJ whole genome shotgun (WGS) entry which is preliminary data.</text>
</comment>
<comment type="catalytic activity">
    <reaction evidence="1">
        <text>ATP + protein L-histidine = ADP + protein N-phospho-L-histidine.</text>
        <dbReference type="EC" id="2.7.13.3"/>
    </reaction>
</comment>
<dbReference type="Gene3D" id="3.30.565.10">
    <property type="entry name" value="Histidine kinase-like ATPase, C-terminal domain"/>
    <property type="match status" value="1"/>
</dbReference>
<dbReference type="Proteomes" id="UP001059480">
    <property type="component" value="Unassembled WGS sequence"/>
</dbReference>
<keyword evidence="14" id="KW-0175">Coiled coil</keyword>
<dbReference type="SMART" id="SM00387">
    <property type="entry name" value="HATPase_c"/>
    <property type="match status" value="1"/>
</dbReference>
<keyword evidence="18" id="KW-1185">Reference proteome</keyword>
<keyword evidence="13 15" id="KW-0472">Membrane</keyword>
<keyword evidence="11 15" id="KW-1133">Transmembrane helix</keyword>
<dbReference type="InterPro" id="IPR036097">
    <property type="entry name" value="HisK_dim/P_sf"/>
</dbReference>
<evidence type="ECO:0000256" key="11">
    <source>
        <dbReference type="ARBA" id="ARBA00022989"/>
    </source>
</evidence>
<evidence type="ECO:0000256" key="14">
    <source>
        <dbReference type="SAM" id="Coils"/>
    </source>
</evidence>
<feature type="transmembrane region" description="Helical" evidence="15">
    <location>
        <begin position="7"/>
        <end position="28"/>
    </location>
</feature>
<dbReference type="PROSITE" id="PS50109">
    <property type="entry name" value="HIS_KIN"/>
    <property type="match status" value="1"/>
</dbReference>
<keyword evidence="10" id="KW-0067">ATP-binding</keyword>
<reference evidence="17" key="3">
    <citation type="journal article" date="2023" name="Microbiol. Resour. Announc.">
        <title>Draft Genome Sequence of Granulicatella sp. Strain S8, Isolated from a Marine Fish, Seriola quinqueradiata.</title>
        <authorList>
            <person name="Lee M."/>
            <person name="Farooq A."/>
            <person name="Jeong J.B."/>
            <person name="Jung M.Y."/>
        </authorList>
    </citation>
    <scope>NUCLEOTIDE SEQUENCE</scope>
    <source>
        <strain evidence="17">S8</strain>
    </source>
</reference>
<evidence type="ECO:0000256" key="13">
    <source>
        <dbReference type="ARBA" id="ARBA00023136"/>
    </source>
</evidence>
<evidence type="ECO:0000256" key="2">
    <source>
        <dbReference type="ARBA" id="ARBA00004651"/>
    </source>
</evidence>
<dbReference type="Gene3D" id="1.10.287.130">
    <property type="match status" value="1"/>
</dbReference>
<evidence type="ECO:0000259" key="16">
    <source>
        <dbReference type="PROSITE" id="PS50109"/>
    </source>
</evidence>
<evidence type="ECO:0000256" key="5">
    <source>
        <dbReference type="ARBA" id="ARBA00022553"/>
    </source>
</evidence>
<accession>A0ABT1WKE5</accession>
<keyword evidence="9 17" id="KW-0418">Kinase</keyword>
<evidence type="ECO:0000256" key="10">
    <source>
        <dbReference type="ARBA" id="ARBA00022840"/>
    </source>
</evidence>
<dbReference type="InterPro" id="IPR003661">
    <property type="entry name" value="HisK_dim/P_dom"/>
</dbReference>